<reference evidence="3" key="1">
    <citation type="submission" date="2017-01" db="EMBL/GenBank/DDBJ databases">
        <authorList>
            <person name="Varghese N."/>
            <person name="Submissions S."/>
        </authorList>
    </citation>
    <scope>NUCLEOTIDE SEQUENCE [LARGE SCALE GENOMIC DNA]</scope>
    <source>
        <strain evidence="3">type strain: HArc-</strain>
    </source>
</reference>
<dbReference type="InterPro" id="IPR038740">
    <property type="entry name" value="BioF2-like_GNAT_dom"/>
</dbReference>
<accession>A0A1N7FSB2</accession>
<dbReference type="Pfam" id="PF13480">
    <property type="entry name" value="Acetyltransf_6"/>
    <property type="match status" value="1"/>
</dbReference>
<dbReference type="InterPro" id="IPR050644">
    <property type="entry name" value="PG_Glycine_Bridge_Synth"/>
</dbReference>
<dbReference type="PANTHER" id="PTHR36174">
    <property type="entry name" value="LIPID II:GLYCINE GLYCYLTRANSFERASE"/>
    <property type="match status" value="1"/>
</dbReference>
<dbReference type="AlphaFoldDB" id="A0A1N7FSB2"/>
<dbReference type="RefSeq" id="WP_076609436.1">
    <property type="nucleotide sequence ID" value="NZ_FTNR01000008.1"/>
</dbReference>
<keyword evidence="2" id="KW-0808">Transferase</keyword>
<sequence>MSIDVSLADDADEWNELVDRSQQRTPFHWFEALDVFTDYSNTTLYPFVGYKGQEAVGLFPVFSLSRGPIQAAFSPPPDLKISYLGPTLLNQGKAKQRKAEKRHCRFNEAVFEEIEHEIDPQYVHVRTGTEYTDPRPFIWSNFDITPRYTYEIDISRSPDELFMTFSSDVRRNVRRTNEDSYELLEGKADDIEEIITNVHDRHAEQGVTYDVPPSFASDLYRKLPEGTVRGYVCRSDGVFVGGLITLEDDETIYRWQSINDRDHDVPATDILDWHVIQDARNRGIERYDLVGANNRRICKYKSKFNPDVRSYFSLERSSKTTNVLKSLYDRFR</sequence>
<feature type="domain" description="BioF2-like acetyltransferase" evidence="1">
    <location>
        <begin position="167"/>
        <end position="301"/>
    </location>
</feature>
<name>A0A1N7FSB2_9EURY</name>
<keyword evidence="3" id="KW-1185">Reference proteome</keyword>
<dbReference type="GO" id="GO:0016740">
    <property type="term" value="F:transferase activity"/>
    <property type="evidence" value="ECO:0007669"/>
    <property type="project" value="UniProtKB-KW"/>
</dbReference>
<proteinExistence type="predicted"/>
<dbReference type="Gene3D" id="3.40.630.30">
    <property type="match status" value="1"/>
</dbReference>
<dbReference type="EMBL" id="FTNR01000008">
    <property type="protein sequence ID" value="SIS03167.1"/>
    <property type="molecule type" value="Genomic_DNA"/>
</dbReference>
<evidence type="ECO:0000259" key="1">
    <source>
        <dbReference type="Pfam" id="PF13480"/>
    </source>
</evidence>
<dbReference type="InterPro" id="IPR016181">
    <property type="entry name" value="Acyl_CoA_acyltransferase"/>
</dbReference>
<evidence type="ECO:0000313" key="3">
    <source>
        <dbReference type="Proteomes" id="UP000185936"/>
    </source>
</evidence>
<evidence type="ECO:0000313" key="2">
    <source>
        <dbReference type="EMBL" id="SIS03167.1"/>
    </source>
</evidence>
<dbReference type="Proteomes" id="UP000185936">
    <property type="component" value="Unassembled WGS sequence"/>
</dbReference>
<dbReference type="STRING" id="308853.SAMN05421752_10832"/>
<organism evidence="2 3">
    <name type="scientific">Natronorubrum thiooxidans</name>
    <dbReference type="NCBI Taxonomy" id="308853"/>
    <lineage>
        <taxon>Archaea</taxon>
        <taxon>Methanobacteriati</taxon>
        <taxon>Methanobacteriota</taxon>
        <taxon>Stenosarchaea group</taxon>
        <taxon>Halobacteria</taxon>
        <taxon>Halobacteriales</taxon>
        <taxon>Natrialbaceae</taxon>
        <taxon>Natronorubrum</taxon>
    </lineage>
</organism>
<dbReference type="PANTHER" id="PTHR36174:SF1">
    <property type="entry name" value="LIPID II:GLYCINE GLYCYLTRANSFERASE"/>
    <property type="match status" value="1"/>
</dbReference>
<dbReference type="SUPFAM" id="SSF55729">
    <property type="entry name" value="Acyl-CoA N-acyltransferases (Nat)"/>
    <property type="match status" value="1"/>
</dbReference>
<protein>
    <submittedName>
        <fullName evidence="2">Acetyltransferase (GNAT) domain-containing protein</fullName>
    </submittedName>
</protein>
<dbReference type="OrthoDB" id="140543at2157"/>
<gene>
    <name evidence="2" type="ORF">SAMN05421752_10832</name>
</gene>